<feature type="domain" description="DCD" evidence="2">
    <location>
        <begin position="68"/>
        <end position="195"/>
    </location>
</feature>
<dbReference type="PANTHER" id="PTHR46444:SF19">
    <property type="entry name" value="OS02G0745600 PROTEIN"/>
    <property type="match status" value="1"/>
</dbReference>
<accession>A0A8J5FK79</accession>
<evidence type="ECO:0000313" key="3">
    <source>
        <dbReference type="EMBL" id="KAG6485968.1"/>
    </source>
</evidence>
<feature type="region of interest" description="Disordered" evidence="1">
    <location>
        <begin position="299"/>
        <end position="352"/>
    </location>
</feature>
<dbReference type="EMBL" id="JACMSC010000015">
    <property type="protein sequence ID" value="KAG6485968.1"/>
    <property type="molecule type" value="Genomic_DNA"/>
</dbReference>
<evidence type="ECO:0000259" key="2">
    <source>
        <dbReference type="PROSITE" id="PS51222"/>
    </source>
</evidence>
<reference evidence="3 4" key="1">
    <citation type="submission" date="2020-08" db="EMBL/GenBank/DDBJ databases">
        <title>Plant Genome Project.</title>
        <authorList>
            <person name="Zhang R.-G."/>
        </authorList>
    </citation>
    <scope>NUCLEOTIDE SEQUENCE [LARGE SCALE GENOMIC DNA]</scope>
    <source>
        <tissue evidence="3">Rhizome</tissue>
    </source>
</reference>
<name>A0A8J5FK79_ZINOF</name>
<feature type="compositionally biased region" description="Basic and acidic residues" evidence="1">
    <location>
        <begin position="299"/>
        <end position="312"/>
    </location>
</feature>
<dbReference type="InterPro" id="IPR013989">
    <property type="entry name" value="Dev_and_cell_death_domain"/>
</dbReference>
<comment type="caution">
    <text evidence="3">The sequence shown here is derived from an EMBL/GenBank/DDBJ whole genome shotgun (WGS) entry which is preliminary data.</text>
</comment>
<dbReference type="Proteomes" id="UP000734854">
    <property type="component" value="Unassembled WGS sequence"/>
</dbReference>
<gene>
    <name evidence="3" type="ORF">ZIOFF_054535</name>
</gene>
<organism evidence="3 4">
    <name type="scientific">Zingiber officinale</name>
    <name type="common">Ginger</name>
    <name type="synonym">Amomum zingiber</name>
    <dbReference type="NCBI Taxonomy" id="94328"/>
    <lineage>
        <taxon>Eukaryota</taxon>
        <taxon>Viridiplantae</taxon>
        <taxon>Streptophyta</taxon>
        <taxon>Embryophyta</taxon>
        <taxon>Tracheophyta</taxon>
        <taxon>Spermatophyta</taxon>
        <taxon>Magnoliopsida</taxon>
        <taxon>Liliopsida</taxon>
        <taxon>Zingiberales</taxon>
        <taxon>Zingiberaceae</taxon>
        <taxon>Zingiber</taxon>
    </lineage>
</organism>
<feature type="compositionally biased region" description="Basic and acidic residues" evidence="1">
    <location>
        <begin position="343"/>
        <end position="352"/>
    </location>
</feature>
<evidence type="ECO:0000313" key="4">
    <source>
        <dbReference type="Proteomes" id="UP000734854"/>
    </source>
</evidence>
<dbReference type="AlphaFoldDB" id="A0A8J5FK79"/>
<protein>
    <recommendedName>
        <fullName evidence="2">DCD domain-containing protein</fullName>
    </recommendedName>
</protein>
<feature type="compositionally biased region" description="Basic and acidic residues" evidence="1">
    <location>
        <begin position="324"/>
        <end position="334"/>
    </location>
</feature>
<dbReference type="OrthoDB" id="1920894at2759"/>
<dbReference type="Pfam" id="PF10539">
    <property type="entry name" value="Dev_Cell_Death"/>
    <property type="match status" value="1"/>
</dbReference>
<proteinExistence type="predicted"/>
<dbReference type="SMART" id="SM00767">
    <property type="entry name" value="DCD"/>
    <property type="match status" value="1"/>
</dbReference>
<sequence length="656" mass="74483">MVKLRVEKQDQQRRVAFLTSSKKLKQERRNGDKRRWSRSTSALADVVATSSAGNSRVKCLRKNMEHHEDLSGFIFMCSGETKPECFRSHIFGLPSGRQKAVENIKPGTKLFLFDFDLKLLYGVYKAICHGGMDLSRKAFGGAFPAQVKFKVYMDCLPLPETSFKHAIQENYYSKGKFTPELNSKQVSKLFSLFHPVKEDTFRQMTPPLTYVEDHCHSCYSSLRQAPPPRKYIENHHYSAHSPLRHTSPPLRYVEDHRHSCNSSPRQAPPPEKYIEDHHYSAHSPLRHTSPPLQYVEDCRHRPTHSTPKDRYRSGHVPDAALRLPPKEDSYRSDHVSYSAPRLPPKDPYRSDHAPHATALLSLEEPYRLHHVPQATPRLPSEDHNRSDHVLRATTRLPLENSYRLDHGPHATPCLALEGSYRLDHGPHATPRLTPEDSYRLNYVPRATRLPLEDSYRIDHKQCKNPHLPPQDLYRLDHKQCENSHLPPENSYKSDDPYRFAHLPCEVLPEKPFRSGHLRHSAPVDLGCIREVDAKDSYNGRSITPAAGPFQTEASWACYPQNHTCERLVRQCQPTLSYQATTTGQKAIALTHQATTIASAVVGVGEGVISLIPEQTINKQSISLPASGCEDPIVSSRLQRAPISSLYSFSGATSRYP</sequence>
<keyword evidence="4" id="KW-1185">Reference proteome</keyword>
<evidence type="ECO:0000256" key="1">
    <source>
        <dbReference type="SAM" id="MobiDB-lite"/>
    </source>
</evidence>
<dbReference type="PROSITE" id="PS51222">
    <property type="entry name" value="DCD"/>
    <property type="match status" value="1"/>
</dbReference>
<dbReference type="PANTHER" id="PTHR46444">
    <property type="entry name" value="DCD (DEVELOPMENT AND CELL DEATH) DOMAIN PROTEIN-RELATED"/>
    <property type="match status" value="1"/>
</dbReference>